<dbReference type="PANTHER" id="PTHR45749:SF21">
    <property type="entry name" value="DUF4371 DOMAIN-CONTAINING PROTEIN"/>
    <property type="match status" value="1"/>
</dbReference>
<dbReference type="PANTHER" id="PTHR45749">
    <property type="match status" value="1"/>
</dbReference>
<dbReference type="OrthoDB" id="6603692at2759"/>
<dbReference type="InterPro" id="IPR012337">
    <property type="entry name" value="RNaseH-like_sf"/>
</dbReference>
<evidence type="ECO:0000256" key="1">
    <source>
        <dbReference type="SAM" id="MobiDB-lite"/>
    </source>
</evidence>
<accession>A0A8S9XTN2</accession>
<dbReference type="AlphaFoldDB" id="A0A8S9XTN2"/>
<evidence type="ECO:0000313" key="2">
    <source>
        <dbReference type="EMBL" id="KAF6211964.1"/>
    </source>
</evidence>
<gene>
    <name evidence="2" type="ORF">GE061_012481</name>
</gene>
<organism evidence="2 3">
    <name type="scientific">Apolygus lucorum</name>
    <name type="common">Small green plant bug</name>
    <name type="synonym">Lygocoris lucorum</name>
    <dbReference type="NCBI Taxonomy" id="248454"/>
    <lineage>
        <taxon>Eukaryota</taxon>
        <taxon>Metazoa</taxon>
        <taxon>Ecdysozoa</taxon>
        <taxon>Arthropoda</taxon>
        <taxon>Hexapoda</taxon>
        <taxon>Insecta</taxon>
        <taxon>Pterygota</taxon>
        <taxon>Neoptera</taxon>
        <taxon>Paraneoptera</taxon>
        <taxon>Hemiptera</taxon>
        <taxon>Heteroptera</taxon>
        <taxon>Panheteroptera</taxon>
        <taxon>Cimicomorpha</taxon>
        <taxon>Miridae</taxon>
        <taxon>Mirini</taxon>
        <taxon>Apolygus</taxon>
    </lineage>
</organism>
<proteinExistence type="predicted"/>
<dbReference type="SUPFAM" id="SSF53098">
    <property type="entry name" value="Ribonuclease H-like"/>
    <property type="match status" value="1"/>
</dbReference>
<feature type="compositionally biased region" description="Polar residues" evidence="1">
    <location>
        <begin position="94"/>
        <end position="106"/>
    </location>
</feature>
<reference evidence="2" key="1">
    <citation type="journal article" date="2021" name="Mol. Ecol. Resour.">
        <title>Apolygus lucorum genome provides insights into omnivorousness and mesophyll feeding.</title>
        <authorList>
            <person name="Liu Y."/>
            <person name="Liu H."/>
            <person name="Wang H."/>
            <person name="Huang T."/>
            <person name="Liu B."/>
            <person name="Yang B."/>
            <person name="Yin L."/>
            <person name="Li B."/>
            <person name="Zhang Y."/>
            <person name="Zhang S."/>
            <person name="Jiang F."/>
            <person name="Zhang X."/>
            <person name="Ren Y."/>
            <person name="Wang B."/>
            <person name="Wang S."/>
            <person name="Lu Y."/>
            <person name="Wu K."/>
            <person name="Fan W."/>
            <person name="Wang G."/>
        </authorList>
    </citation>
    <scope>NUCLEOTIDE SEQUENCE</scope>
    <source>
        <strain evidence="2">12Hb</strain>
    </source>
</reference>
<evidence type="ECO:0008006" key="4">
    <source>
        <dbReference type="Google" id="ProtNLM"/>
    </source>
</evidence>
<name>A0A8S9XTN2_APOLU</name>
<comment type="caution">
    <text evidence="2">The sequence shown here is derived from an EMBL/GenBank/DDBJ whole genome shotgun (WGS) entry which is preliminary data.</text>
</comment>
<feature type="region of interest" description="Disordered" evidence="1">
    <location>
        <begin position="91"/>
        <end position="110"/>
    </location>
</feature>
<feature type="compositionally biased region" description="Basic and acidic residues" evidence="1">
    <location>
        <begin position="384"/>
        <end position="397"/>
    </location>
</feature>
<dbReference type="EMBL" id="WIXP02000004">
    <property type="protein sequence ID" value="KAF6211964.1"/>
    <property type="molecule type" value="Genomic_DNA"/>
</dbReference>
<dbReference type="Proteomes" id="UP000466442">
    <property type="component" value="Unassembled WGS sequence"/>
</dbReference>
<sequence>MPPVRRPVILPDGQVIYANIEDSDRIDMNPLVILNRIDVTDIKHEIDDGSYNDFETDAVAQPLTPDMRMEIPIEEMDMILDSFSAGEIKLERPQTPQANTNKTGTSSDEEFKGYGFHSSSGQYISLKDQSILLECRGEASQPNLRNCPVERTLSNLDGASPFSLIESSLGTNPLGLQENDEAADLELPMTIDSVLISSTQKHKRAPTKQLPPAGPRVVRFHESCCMVDKLVKRRFLNDAWWSSGEREDILTDGKPNVNYEIVFGYNLSTTYSCNLKRLKWLTGCVDRKKLYCWPCLLFTKDIGATGVFDTEMGTARLENSIKKHGDSAEHRESEVRERLWIKQNLDDKCKTQQRAIMQKQSSSGTSSNPPNLSSRSDNNVPGKVHSDATMDVKPNNDHQKPCIIRMLLKNNFVRGSWQEGEQDAIVMQGRRCPGMKYIFESGPLEILNDSLYEKHPWLTGSWEMKKLHCWPCLLYNADNSCLEFNEQSPASVIDDHELITSHLESSLCLKLLEHDIKRRHGKEITGQDIETVKKKREFLKHLIDVVCITQTTLKNSGSCQEDYEELLRLMASYNLKLEGFLHETLVATGKDGARYLVSNHAEGILQAITHVMVRKIKKEIQNAPFIAIMLDDVKGLVNKSFISVLVRYVQKNGDVRERFIKFIEVAYDRSSGNMIRQVMSIVEELGCESKVVGLTCDGAVIDPADMETFNSKIKFNLSPTAVFFPNRNHNLKFLIQQALSHTKECRNFFQHLVPFRNFFNDNPTAINALIELDSKATGDKNGRAWDFSIDFIKTIRCHYKLMIELLENINRKPHDWDVEHVVQAPHHLEFLRNLQNRFFIVFLSKIFSIIGELTSVLQHNFDVRTLAICIRQVKMQLIMMNDKLGDICKMACSPSLDENDIPLHQWEELKESNKDLYHKLLSCVLNFIIIRTDNIDNFKFFDSDIIGGLVDKSRDGTKEIIARLTTAYSPLFSPIFHITKLKAQLEFHFGHKFFKPMKSINELMRDMHEYEMSSTLTELHRFMRLILTIPMASNLIEKTSTYEKVATYVKGNIHDLNTVNAFIWLEKDLLENLQEDENFYEWVIDHYAKKSGGEQFLLPATVKNH</sequence>
<feature type="region of interest" description="Disordered" evidence="1">
    <location>
        <begin position="352"/>
        <end position="397"/>
    </location>
</feature>
<protein>
    <recommendedName>
        <fullName evidence="4">DUF4371 domain-containing protein</fullName>
    </recommendedName>
</protein>
<evidence type="ECO:0000313" key="3">
    <source>
        <dbReference type="Proteomes" id="UP000466442"/>
    </source>
</evidence>
<feature type="compositionally biased region" description="Polar residues" evidence="1">
    <location>
        <begin position="352"/>
        <end position="379"/>
    </location>
</feature>
<keyword evidence="3" id="KW-1185">Reference proteome</keyword>